<dbReference type="Proteomes" id="UP000075714">
    <property type="component" value="Unassembled WGS sequence"/>
</dbReference>
<evidence type="ECO:0000256" key="11">
    <source>
        <dbReference type="ARBA" id="ARBA00049447"/>
    </source>
</evidence>
<dbReference type="PANTHER" id="PTHR45846">
    <property type="entry name" value="TRNA-DIHYDROURIDINE(47) SYNTHASE [NAD(P)(+)]-LIKE"/>
    <property type="match status" value="1"/>
</dbReference>
<keyword evidence="6" id="KW-0819">tRNA processing</keyword>
<evidence type="ECO:0000256" key="10">
    <source>
        <dbReference type="ARBA" id="ARBA00048342"/>
    </source>
</evidence>
<evidence type="ECO:0000256" key="13">
    <source>
        <dbReference type="SAM" id="MobiDB-lite"/>
    </source>
</evidence>
<dbReference type="PROSITE" id="PS01136">
    <property type="entry name" value="UPF0034"/>
    <property type="match status" value="1"/>
</dbReference>
<keyword evidence="4" id="KW-0285">Flavoprotein</keyword>
<dbReference type="GO" id="GO:0050660">
    <property type="term" value="F:flavin adenine dinucleotide binding"/>
    <property type="evidence" value="ECO:0007669"/>
    <property type="project" value="InterPro"/>
</dbReference>
<dbReference type="InterPro" id="IPR035587">
    <property type="entry name" value="DUS-like_FMN-bd"/>
</dbReference>
<protein>
    <recommendedName>
        <fullName evidence="3">tRNA-dihydrouridine(47) synthase [NAD(P)(+)]</fullName>
        <ecNumber evidence="3">1.3.1.89</ecNumber>
    </recommendedName>
</protein>
<evidence type="ECO:0000256" key="12">
    <source>
        <dbReference type="ARBA" id="ARBA00049513"/>
    </source>
</evidence>
<evidence type="ECO:0000256" key="8">
    <source>
        <dbReference type="ARBA" id="ARBA00023002"/>
    </source>
</evidence>
<name>A0A150GWR4_GONPE</name>
<evidence type="ECO:0000256" key="3">
    <source>
        <dbReference type="ARBA" id="ARBA00012376"/>
    </source>
</evidence>
<comment type="cofactor">
    <cofactor evidence="1">
        <name>FMN</name>
        <dbReference type="ChEBI" id="CHEBI:58210"/>
    </cofactor>
</comment>
<evidence type="ECO:0000256" key="5">
    <source>
        <dbReference type="ARBA" id="ARBA00022643"/>
    </source>
</evidence>
<dbReference type="CDD" id="cd02801">
    <property type="entry name" value="DUS_like_FMN"/>
    <property type="match status" value="1"/>
</dbReference>
<evidence type="ECO:0000256" key="4">
    <source>
        <dbReference type="ARBA" id="ARBA00022630"/>
    </source>
</evidence>
<evidence type="ECO:0000256" key="6">
    <source>
        <dbReference type="ARBA" id="ARBA00022694"/>
    </source>
</evidence>
<evidence type="ECO:0000313" key="16">
    <source>
        <dbReference type="Proteomes" id="UP000075714"/>
    </source>
</evidence>
<evidence type="ECO:0000256" key="1">
    <source>
        <dbReference type="ARBA" id="ARBA00001917"/>
    </source>
</evidence>
<evidence type="ECO:0000256" key="2">
    <source>
        <dbReference type="ARBA" id="ARBA00005451"/>
    </source>
</evidence>
<keyword evidence="5" id="KW-0288">FMN</keyword>
<dbReference type="InterPro" id="IPR018517">
    <property type="entry name" value="tRNA_hU_synthase_CS"/>
</dbReference>
<comment type="catalytic activity">
    <reaction evidence="9">
        <text>5,6-dihydrouridine(47) in tRNA + NAD(+) = uridine(47) in tRNA + NADH + H(+)</text>
        <dbReference type="Rhea" id="RHEA:53364"/>
        <dbReference type="Rhea" id="RHEA-COMP:13539"/>
        <dbReference type="Rhea" id="RHEA-COMP:13540"/>
        <dbReference type="ChEBI" id="CHEBI:15378"/>
        <dbReference type="ChEBI" id="CHEBI:57540"/>
        <dbReference type="ChEBI" id="CHEBI:57945"/>
        <dbReference type="ChEBI" id="CHEBI:65315"/>
        <dbReference type="ChEBI" id="CHEBI:74443"/>
        <dbReference type="EC" id="1.3.1.89"/>
    </reaction>
    <physiologicalReaction direction="right-to-left" evidence="9">
        <dbReference type="Rhea" id="RHEA:53366"/>
    </physiologicalReaction>
</comment>
<organism evidence="15 16">
    <name type="scientific">Gonium pectorale</name>
    <name type="common">Green alga</name>
    <dbReference type="NCBI Taxonomy" id="33097"/>
    <lineage>
        <taxon>Eukaryota</taxon>
        <taxon>Viridiplantae</taxon>
        <taxon>Chlorophyta</taxon>
        <taxon>core chlorophytes</taxon>
        <taxon>Chlorophyceae</taxon>
        <taxon>CS clade</taxon>
        <taxon>Chlamydomonadales</taxon>
        <taxon>Volvocaceae</taxon>
        <taxon>Gonium</taxon>
    </lineage>
</organism>
<proteinExistence type="inferred from homology"/>
<sequence length="272" mass="29336">MATSEMVIASALLLKNRKTRKLASFDPNESIRSIQLYGVRPDQIKEAVRLLVSECGVSHVDLNFGCPVRKITSRGGGSALPLRPHLFGRLVAAAVAGARGEVPVTVKIRVGLTPELQTHLQAGRIAESEGAAAITLHARTADQLYSPPADWAAVRQLVEAVRVPVIGNGDVDTLMRFRKYIALYLYGFQSAVQLKARLLAATSLDQWRTAVHDADSYDVSEPFPACAVRHPRLKGGGPLVRQRMGLPDGWLDEHTGGGAGAEERLSDEACEG</sequence>
<evidence type="ECO:0000259" key="14">
    <source>
        <dbReference type="Pfam" id="PF01207"/>
    </source>
</evidence>
<dbReference type="GO" id="GO:0003723">
    <property type="term" value="F:RNA binding"/>
    <property type="evidence" value="ECO:0007669"/>
    <property type="project" value="TreeGrafter"/>
</dbReference>
<dbReference type="EC" id="1.3.1.89" evidence="3"/>
<accession>A0A150GWR4</accession>
<evidence type="ECO:0000256" key="7">
    <source>
        <dbReference type="ARBA" id="ARBA00022857"/>
    </source>
</evidence>
<comment type="catalytic activity">
    <reaction evidence="10">
        <text>a 5,6-dihydrouridine in mRNA + NAD(+) = a uridine in mRNA + NADH + H(+)</text>
        <dbReference type="Rhea" id="RHEA:69851"/>
        <dbReference type="Rhea" id="RHEA-COMP:14658"/>
        <dbReference type="Rhea" id="RHEA-COMP:17789"/>
        <dbReference type="ChEBI" id="CHEBI:15378"/>
        <dbReference type="ChEBI" id="CHEBI:57540"/>
        <dbReference type="ChEBI" id="CHEBI:57945"/>
        <dbReference type="ChEBI" id="CHEBI:65315"/>
        <dbReference type="ChEBI" id="CHEBI:74443"/>
    </reaction>
    <physiologicalReaction direction="right-to-left" evidence="10">
        <dbReference type="Rhea" id="RHEA:69853"/>
    </physiologicalReaction>
</comment>
<dbReference type="Gene3D" id="3.20.20.70">
    <property type="entry name" value="Aldolase class I"/>
    <property type="match status" value="1"/>
</dbReference>
<dbReference type="STRING" id="33097.A0A150GWR4"/>
<dbReference type="GO" id="GO:0102265">
    <property type="term" value="F:tRNA-dihydrouridine47 synthase activity"/>
    <property type="evidence" value="ECO:0007669"/>
    <property type="project" value="UniProtKB-EC"/>
</dbReference>
<keyword evidence="7" id="KW-0521">NADP</keyword>
<evidence type="ECO:0000256" key="9">
    <source>
        <dbReference type="ARBA" id="ARBA00048266"/>
    </source>
</evidence>
<keyword evidence="8" id="KW-0560">Oxidoreductase</keyword>
<reference evidence="16" key="1">
    <citation type="journal article" date="2016" name="Nat. Commun.">
        <title>The Gonium pectorale genome demonstrates co-option of cell cycle regulation during the evolution of multicellularity.</title>
        <authorList>
            <person name="Hanschen E.R."/>
            <person name="Marriage T.N."/>
            <person name="Ferris P.J."/>
            <person name="Hamaji T."/>
            <person name="Toyoda A."/>
            <person name="Fujiyama A."/>
            <person name="Neme R."/>
            <person name="Noguchi H."/>
            <person name="Minakuchi Y."/>
            <person name="Suzuki M."/>
            <person name="Kawai-Toyooka H."/>
            <person name="Smith D.R."/>
            <person name="Sparks H."/>
            <person name="Anderson J."/>
            <person name="Bakaric R."/>
            <person name="Luria V."/>
            <person name="Karger A."/>
            <person name="Kirschner M.W."/>
            <person name="Durand P.M."/>
            <person name="Michod R.E."/>
            <person name="Nozaki H."/>
            <person name="Olson B.J."/>
        </authorList>
    </citation>
    <scope>NUCLEOTIDE SEQUENCE [LARGE SCALE GENOMIC DNA]</scope>
    <source>
        <strain evidence="16">NIES-2863</strain>
    </source>
</reference>
<comment type="similarity">
    <text evidence="2">Belongs to the Dus family. Dus3 subfamily.</text>
</comment>
<comment type="caution">
    <text evidence="15">The sequence shown here is derived from an EMBL/GenBank/DDBJ whole genome shotgun (WGS) entry which is preliminary data.</text>
</comment>
<keyword evidence="16" id="KW-1185">Reference proteome</keyword>
<dbReference type="OrthoDB" id="10262250at2759"/>
<comment type="catalytic activity">
    <reaction evidence="12">
        <text>5,6-dihydrouridine(47) in tRNA + NADP(+) = uridine(47) in tRNA + NADPH + H(+)</text>
        <dbReference type="Rhea" id="RHEA:53360"/>
        <dbReference type="Rhea" id="RHEA-COMP:13539"/>
        <dbReference type="Rhea" id="RHEA-COMP:13540"/>
        <dbReference type="ChEBI" id="CHEBI:15378"/>
        <dbReference type="ChEBI" id="CHEBI:57783"/>
        <dbReference type="ChEBI" id="CHEBI:58349"/>
        <dbReference type="ChEBI" id="CHEBI:65315"/>
        <dbReference type="ChEBI" id="CHEBI:74443"/>
        <dbReference type="EC" id="1.3.1.89"/>
    </reaction>
    <physiologicalReaction direction="right-to-left" evidence="12">
        <dbReference type="Rhea" id="RHEA:53362"/>
    </physiologicalReaction>
</comment>
<feature type="domain" description="DUS-like FMN-binding" evidence="14">
    <location>
        <begin position="2"/>
        <end position="177"/>
    </location>
</feature>
<dbReference type="PANTHER" id="PTHR45846:SF1">
    <property type="entry name" value="TRNA-DIHYDROURIDINE(47) SYNTHASE [NAD(P)(+)]-LIKE"/>
    <property type="match status" value="1"/>
</dbReference>
<dbReference type="Pfam" id="PF01207">
    <property type="entry name" value="Dus"/>
    <property type="match status" value="1"/>
</dbReference>
<comment type="catalytic activity">
    <reaction evidence="11">
        <text>a 5,6-dihydrouridine in mRNA + NADP(+) = a uridine in mRNA + NADPH + H(+)</text>
        <dbReference type="Rhea" id="RHEA:69855"/>
        <dbReference type="Rhea" id="RHEA-COMP:14658"/>
        <dbReference type="Rhea" id="RHEA-COMP:17789"/>
        <dbReference type="ChEBI" id="CHEBI:15378"/>
        <dbReference type="ChEBI" id="CHEBI:57783"/>
        <dbReference type="ChEBI" id="CHEBI:58349"/>
        <dbReference type="ChEBI" id="CHEBI:65315"/>
        <dbReference type="ChEBI" id="CHEBI:74443"/>
    </reaction>
    <physiologicalReaction direction="right-to-left" evidence="11">
        <dbReference type="Rhea" id="RHEA:69857"/>
    </physiologicalReaction>
</comment>
<gene>
    <name evidence="15" type="ORF">GPECTOR_5g250</name>
</gene>
<feature type="region of interest" description="Disordered" evidence="13">
    <location>
        <begin position="251"/>
        <end position="272"/>
    </location>
</feature>
<dbReference type="AlphaFoldDB" id="A0A150GWR4"/>
<dbReference type="EMBL" id="LSYV01000006">
    <property type="protein sequence ID" value="KXZ54152.1"/>
    <property type="molecule type" value="Genomic_DNA"/>
</dbReference>
<dbReference type="SUPFAM" id="SSF51395">
    <property type="entry name" value="FMN-linked oxidoreductases"/>
    <property type="match status" value="1"/>
</dbReference>
<dbReference type="InterPro" id="IPR013785">
    <property type="entry name" value="Aldolase_TIM"/>
</dbReference>
<evidence type="ECO:0000313" key="15">
    <source>
        <dbReference type="EMBL" id="KXZ54152.1"/>
    </source>
</evidence>